<keyword evidence="1" id="KW-0732">Signal</keyword>
<feature type="chain" id="PRO_5013359238" description="Lipoprotein" evidence="1">
    <location>
        <begin position="26"/>
        <end position="122"/>
    </location>
</feature>
<name>A0A1M5I5J6_9FLAO</name>
<dbReference type="PROSITE" id="PS51257">
    <property type="entry name" value="PROKAR_LIPOPROTEIN"/>
    <property type="match status" value="1"/>
</dbReference>
<reference evidence="3" key="1">
    <citation type="submission" date="2016-11" db="EMBL/GenBank/DDBJ databases">
        <authorList>
            <person name="Varghese N."/>
            <person name="Submissions S."/>
        </authorList>
    </citation>
    <scope>NUCLEOTIDE SEQUENCE [LARGE SCALE GENOMIC DNA]</scope>
    <source>
        <strain evidence="3">DSM 19741</strain>
    </source>
</reference>
<accession>A0A1M5I5J6</accession>
<proteinExistence type="predicted"/>
<protein>
    <recommendedName>
        <fullName evidence="4">Lipoprotein</fullName>
    </recommendedName>
</protein>
<keyword evidence="3" id="KW-1185">Reference proteome</keyword>
<dbReference type="STRING" id="271157.SAMN05444396_106164"/>
<evidence type="ECO:0000256" key="1">
    <source>
        <dbReference type="SAM" id="SignalP"/>
    </source>
</evidence>
<sequence>MIKKLHIYFVILTLGLFLLPSLTYACGTQSEKECCKMETTSKQEHKGCSEESHAADKNSGCDGQCGHSNCTTTSVQVSLALFSQNEFGYTFFNFPKEKQKFYSSKTFVSSGYTSLWLIPKIG</sequence>
<evidence type="ECO:0000313" key="2">
    <source>
        <dbReference type="EMBL" id="SHG23616.1"/>
    </source>
</evidence>
<dbReference type="AlphaFoldDB" id="A0A1M5I5J6"/>
<dbReference type="Proteomes" id="UP000184036">
    <property type="component" value="Unassembled WGS sequence"/>
</dbReference>
<gene>
    <name evidence="2" type="ORF">SAMN05444396_106164</name>
</gene>
<feature type="signal peptide" evidence="1">
    <location>
        <begin position="1"/>
        <end position="25"/>
    </location>
</feature>
<evidence type="ECO:0000313" key="3">
    <source>
        <dbReference type="Proteomes" id="UP000184036"/>
    </source>
</evidence>
<evidence type="ECO:0008006" key="4">
    <source>
        <dbReference type="Google" id="ProtNLM"/>
    </source>
</evidence>
<organism evidence="2 3">
    <name type="scientific">Flavobacterium segetis</name>
    <dbReference type="NCBI Taxonomy" id="271157"/>
    <lineage>
        <taxon>Bacteria</taxon>
        <taxon>Pseudomonadati</taxon>
        <taxon>Bacteroidota</taxon>
        <taxon>Flavobacteriia</taxon>
        <taxon>Flavobacteriales</taxon>
        <taxon>Flavobacteriaceae</taxon>
        <taxon>Flavobacterium</taxon>
    </lineage>
</organism>
<dbReference type="EMBL" id="FQWE01000006">
    <property type="protein sequence ID" value="SHG23616.1"/>
    <property type="molecule type" value="Genomic_DNA"/>
</dbReference>